<keyword evidence="9" id="KW-1185">Reference proteome</keyword>
<dbReference type="NCBIfam" id="TIGR01167">
    <property type="entry name" value="LPXTG_anchor"/>
    <property type="match status" value="1"/>
</dbReference>
<proteinExistence type="predicted"/>
<dbReference type="Proteomes" id="UP000664256">
    <property type="component" value="Unassembled WGS sequence"/>
</dbReference>
<sequence>MKRICFLVLVCGLFPVRALGAEITYDQDQKTIPLELYQEKTNANTNDLTSKKDNPLIFMPKTGEVLQMGLSFVGTLLVGGTILFYQRRRKDA</sequence>
<keyword evidence="5" id="KW-0812">Transmembrane</keyword>
<name>A0ABS3H5H9_9ENTE</name>
<evidence type="ECO:0000313" key="9">
    <source>
        <dbReference type="Proteomes" id="UP000664256"/>
    </source>
</evidence>
<evidence type="ECO:0000313" key="8">
    <source>
        <dbReference type="EMBL" id="MBO0448717.1"/>
    </source>
</evidence>
<evidence type="ECO:0000259" key="7">
    <source>
        <dbReference type="Pfam" id="PF00746"/>
    </source>
</evidence>
<keyword evidence="2" id="KW-0964">Secreted</keyword>
<evidence type="ECO:0000256" key="6">
    <source>
        <dbReference type="SAM" id="SignalP"/>
    </source>
</evidence>
<dbReference type="RefSeq" id="WP_206902920.1">
    <property type="nucleotide sequence ID" value="NZ_JAFLVT010000006.1"/>
</dbReference>
<accession>A0ABS3H5H9</accession>
<evidence type="ECO:0000256" key="5">
    <source>
        <dbReference type="SAM" id="Phobius"/>
    </source>
</evidence>
<dbReference type="EMBL" id="JAFLVT010000006">
    <property type="protein sequence ID" value="MBO0448717.1"/>
    <property type="molecule type" value="Genomic_DNA"/>
</dbReference>
<comment type="caution">
    <text evidence="8">The sequence shown here is derived from an EMBL/GenBank/DDBJ whole genome shotgun (WGS) entry which is preliminary data.</text>
</comment>
<feature type="signal peptide" evidence="6">
    <location>
        <begin position="1"/>
        <end position="20"/>
    </location>
</feature>
<protein>
    <submittedName>
        <fullName evidence="8">LPXTG cell wall anchor domain-containing protein</fullName>
    </submittedName>
</protein>
<evidence type="ECO:0000256" key="1">
    <source>
        <dbReference type="ARBA" id="ARBA00022512"/>
    </source>
</evidence>
<dbReference type="InterPro" id="IPR019931">
    <property type="entry name" value="LPXTG_anchor"/>
</dbReference>
<evidence type="ECO:0000256" key="4">
    <source>
        <dbReference type="ARBA" id="ARBA00023088"/>
    </source>
</evidence>
<keyword evidence="4" id="KW-0572">Peptidoglycan-anchor</keyword>
<feature type="domain" description="Gram-positive cocci surface proteins LPxTG" evidence="7">
    <location>
        <begin position="60"/>
        <end position="91"/>
    </location>
</feature>
<keyword evidence="1" id="KW-0134">Cell wall</keyword>
<organism evidence="8 9">
    <name type="scientific">Candidatus Enterococcus myersii</name>
    <dbReference type="NCBI Taxonomy" id="2815322"/>
    <lineage>
        <taxon>Bacteria</taxon>
        <taxon>Bacillati</taxon>
        <taxon>Bacillota</taxon>
        <taxon>Bacilli</taxon>
        <taxon>Lactobacillales</taxon>
        <taxon>Enterococcaceae</taxon>
        <taxon>Enterococcus</taxon>
    </lineage>
</organism>
<evidence type="ECO:0000256" key="2">
    <source>
        <dbReference type="ARBA" id="ARBA00022525"/>
    </source>
</evidence>
<reference evidence="8 9" key="1">
    <citation type="submission" date="2021-03" db="EMBL/GenBank/DDBJ databases">
        <title>Enterococcal diversity collection.</title>
        <authorList>
            <person name="Gilmore M.S."/>
            <person name="Schwartzman J."/>
            <person name="Van Tyne D."/>
            <person name="Martin M."/>
            <person name="Earl A.M."/>
            <person name="Manson A.L."/>
            <person name="Straub T."/>
            <person name="Salamzade R."/>
            <person name="Saavedra J."/>
            <person name="Lebreton F."/>
            <person name="Prichula J."/>
            <person name="Schaufler K."/>
            <person name="Gaca A."/>
            <person name="Sgardioli B."/>
            <person name="Wagenaar J."/>
            <person name="Strong T."/>
        </authorList>
    </citation>
    <scope>NUCLEOTIDE SEQUENCE [LARGE SCALE GENOMIC DNA]</scope>
    <source>
        <strain evidence="8 9">MJM12</strain>
    </source>
</reference>
<dbReference type="Pfam" id="PF00746">
    <property type="entry name" value="Gram_pos_anchor"/>
    <property type="match status" value="1"/>
</dbReference>
<keyword evidence="5" id="KW-1133">Transmembrane helix</keyword>
<keyword evidence="3 6" id="KW-0732">Signal</keyword>
<feature type="chain" id="PRO_5045323448" evidence="6">
    <location>
        <begin position="21"/>
        <end position="92"/>
    </location>
</feature>
<keyword evidence="5" id="KW-0472">Membrane</keyword>
<gene>
    <name evidence="8" type="ORF">JZO76_04125</name>
</gene>
<evidence type="ECO:0000256" key="3">
    <source>
        <dbReference type="ARBA" id="ARBA00022729"/>
    </source>
</evidence>
<feature type="transmembrane region" description="Helical" evidence="5">
    <location>
        <begin position="65"/>
        <end position="85"/>
    </location>
</feature>